<dbReference type="GO" id="GO:0008641">
    <property type="term" value="F:ubiquitin-like modifier activating enzyme activity"/>
    <property type="evidence" value="ECO:0007669"/>
    <property type="project" value="InterPro"/>
</dbReference>
<dbReference type="GO" id="GO:0061504">
    <property type="term" value="P:cyclic threonylcarbamoyladenosine biosynthetic process"/>
    <property type="evidence" value="ECO:0007669"/>
    <property type="project" value="TreeGrafter"/>
</dbReference>
<organism evidence="2 3">
    <name type="scientific">Pelistega ratti</name>
    <dbReference type="NCBI Taxonomy" id="2652177"/>
    <lineage>
        <taxon>Bacteria</taxon>
        <taxon>Pseudomonadati</taxon>
        <taxon>Pseudomonadota</taxon>
        <taxon>Betaproteobacteria</taxon>
        <taxon>Burkholderiales</taxon>
        <taxon>Alcaligenaceae</taxon>
        <taxon>Pelistega</taxon>
    </lineage>
</organism>
<keyword evidence="3" id="KW-1185">Reference proteome</keyword>
<evidence type="ECO:0000313" key="3">
    <source>
        <dbReference type="Proteomes" id="UP000477651"/>
    </source>
</evidence>
<dbReference type="InterPro" id="IPR035985">
    <property type="entry name" value="Ubiquitin-activating_enz"/>
</dbReference>
<dbReference type="PANTHER" id="PTHR43267">
    <property type="entry name" value="TRNA THREONYLCARBAMOYLADENOSINE DEHYDRATASE"/>
    <property type="match status" value="1"/>
</dbReference>
<dbReference type="Proteomes" id="UP000477651">
    <property type="component" value="Unassembled WGS sequence"/>
</dbReference>
<dbReference type="AlphaFoldDB" id="A0A6L9Y9Y0"/>
<proteinExistence type="predicted"/>
<dbReference type="InterPro" id="IPR045886">
    <property type="entry name" value="ThiF/MoeB/HesA"/>
</dbReference>
<dbReference type="RefSeq" id="WP_163764918.1">
    <property type="nucleotide sequence ID" value="NZ_JAAGYR010000020.1"/>
</dbReference>
<evidence type="ECO:0000259" key="1">
    <source>
        <dbReference type="Pfam" id="PF00899"/>
    </source>
</evidence>
<dbReference type="Gene3D" id="3.40.50.720">
    <property type="entry name" value="NAD(P)-binding Rossmann-like Domain"/>
    <property type="match status" value="1"/>
</dbReference>
<dbReference type="CDD" id="cd00755">
    <property type="entry name" value="YgdL_like"/>
    <property type="match status" value="1"/>
</dbReference>
<feature type="domain" description="THIF-type NAD/FAD binding fold" evidence="1">
    <location>
        <begin position="19"/>
        <end position="168"/>
    </location>
</feature>
<dbReference type="SUPFAM" id="SSF69572">
    <property type="entry name" value="Activating enzymes of the ubiquitin-like proteins"/>
    <property type="match status" value="1"/>
</dbReference>
<gene>
    <name evidence="2" type="ORF">F9B74_09350</name>
</gene>
<sequence length="268" mass="29307">MMENTKELIARRFSSLERLYGEKATKQLAQSHIFIAGIGGVGSWVAEALARSGVGTLTLVDLDHIAESNINRQVHALSSTIGKAKIEAMKERILDINPLCIVNIIDDFVEEDNIGLYLNQYKPDMVLDCTDQVKAKVAMLLTAKDMNIPFLMCGGAGGKTDVFSLRYTDLAFVKNDQLLGRIRQILRKDYQYPKGSDQKGRALKKPPKMGVSCVWYDQVAQLPTLWVSPDKAPQGLSCAGYGSSITITASMGLAVANLAIEALLQKVA</sequence>
<accession>A0A6L9Y9Y0</accession>
<dbReference type="EMBL" id="JAAGYR010000020">
    <property type="protein sequence ID" value="NEN76514.1"/>
    <property type="molecule type" value="Genomic_DNA"/>
</dbReference>
<reference evidence="2 3" key="1">
    <citation type="submission" date="2020-02" db="EMBL/GenBank/DDBJ databases">
        <title>Pelistega sp. NLN82 were isolated from wild rodents of the Hainan Island.</title>
        <authorList>
            <person name="Niu N."/>
            <person name="Zhou J."/>
        </authorList>
    </citation>
    <scope>NUCLEOTIDE SEQUENCE [LARGE SCALE GENOMIC DNA]</scope>
    <source>
        <strain evidence="2 3">NLN82</strain>
    </source>
</reference>
<dbReference type="InterPro" id="IPR000594">
    <property type="entry name" value="ThiF_NAD_FAD-bd"/>
</dbReference>
<dbReference type="Pfam" id="PF00899">
    <property type="entry name" value="ThiF"/>
    <property type="match status" value="1"/>
</dbReference>
<dbReference type="PANTHER" id="PTHR43267:SF1">
    <property type="entry name" value="TRNA THREONYLCARBAMOYLADENOSINE DEHYDRATASE"/>
    <property type="match status" value="1"/>
</dbReference>
<name>A0A6L9Y9Y0_9BURK</name>
<dbReference type="GO" id="GO:0061503">
    <property type="term" value="F:tRNA threonylcarbamoyladenosine dehydratase"/>
    <property type="evidence" value="ECO:0007669"/>
    <property type="project" value="TreeGrafter"/>
</dbReference>
<protein>
    <submittedName>
        <fullName evidence="2">tRNA threonylcarbamoyladenosine dehydratase</fullName>
    </submittedName>
</protein>
<comment type="caution">
    <text evidence="2">The sequence shown here is derived from an EMBL/GenBank/DDBJ whole genome shotgun (WGS) entry which is preliminary data.</text>
</comment>
<evidence type="ECO:0000313" key="2">
    <source>
        <dbReference type="EMBL" id="NEN76514.1"/>
    </source>
</evidence>